<comment type="caution">
    <text evidence="1">The sequence shown here is derived from an EMBL/GenBank/DDBJ whole genome shotgun (WGS) entry which is preliminary data.</text>
</comment>
<keyword evidence="4" id="KW-1185">Reference proteome</keyword>
<evidence type="ECO:0008006" key="5">
    <source>
        <dbReference type="Google" id="ProtNLM"/>
    </source>
</evidence>
<name>A0AAX2UI68_9BACT</name>
<evidence type="ECO:0000313" key="4">
    <source>
        <dbReference type="Proteomes" id="UP000321317"/>
    </source>
</evidence>
<proteinExistence type="predicted"/>
<dbReference type="EMBL" id="VDBS01000047">
    <property type="protein sequence ID" value="TNB56935.1"/>
    <property type="molecule type" value="Genomic_DNA"/>
</dbReference>
<organism evidence="1 3">
    <name type="scientific">Campylobacter helveticus</name>
    <dbReference type="NCBI Taxonomy" id="28898"/>
    <lineage>
        <taxon>Bacteria</taxon>
        <taxon>Pseudomonadati</taxon>
        <taxon>Campylobacterota</taxon>
        <taxon>Epsilonproteobacteria</taxon>
        <taxon>Campylobacterales</taxon>
        <taxon>Campylobacteraceae</taxon>
        <taxon>Campylobacter</taxon>
    </lineage>
</organism>
<sequence>MQTLAQNQTLAQSQNLMQNQQTNIKPQNEMKGQDDKKLIKKPYCFYLNQFDKETLESICKQHKMNKSAFLRKAIANHSYYINAINQIELYNKNIKELAYQIKKCGINLNQIAYHLQIDINEEEESLNKTTLLFKEFKELIYQHEKLLKPLSLDIKQLKHKKIYQNKKQSKENIYE</sequence>
<accession>A0AAX2UI68</accession>
<dbReference type="Pfam" id="PF21983">
    <property type="entry name" value="NikA-like"/>
    <property type="match status" value="1"/>
</dbReference>
<gene>
    <name evidence="1" type="ORF">FDW42_06260</name>
    <name evidence="2" type="ORF">FVD16_00635</name>
</gene>
<dbReference type="AlphaFoldDB" id="A0AAX2UI68"/>
<reference evidence="2 4" key="2">
    <citation type="submission" date="2019-08" db="EMBL/GenBank/DDBJ databases">
        <title>Rapid identification of Enteric Bacteria from Whole Genome Sequences (WGS) using Average Nucleotide Identity (ANI).</title>
        <authorList>
            <person name="Lane C."/>
        </authorList>
    </citation>
    <scope>NUCLEOTIDE SEQUENCE [LARGE SCALE GENOMIC DNA]</scope>
    <source>
        <strain evidence="2 4">D4984</strain>
    </source>
</reference>
<evidence type="ECO:0000313" key="1">
    <source>
        <dbReference type="EMBL" id="TNB56935.1"/>
    </source>
</evidence>
<evidence type="ECO:0000313" key="2">
    <source>
        <dbReference type="EMBL" id="TXK60923.1"/>
    </source>
</evidence>
<dbReference type="Proteomes" id="UP000321317">
    <property type="component" value="Unassembled WGS sequence"/>
</dbReference>
<dbReference type="Proteomes" id="UP000306813">
    <property type="component" value="Unassembled WGS sequence"/>
</dbReference>
<evidence type="ECO:0000313" key="3">
    <source>
        <dbReference type="Proteomes" id="UP000306813"/>
    </source>
</evidence>
<reference evidence="1 3" key="1">
    <citation type="submission" date="2019-05" db="EMBL/GenBank/DDBJ databases">
        <title>Draft genomes of eight strains of Campylobacter helveticus isolated from cats and a dog in New Zealand.</title>
        <authorList>
            <person name="Bojanic K."/>
            <person name="Midwinter A.C."/>
            <person name="Biggs P.J."/>
            <person name="Acke E."/>
            <person name="Cornelius A.J."/>
            <person name="Marshall J.C."/>
        </authorList>
    </citation>
    <scope>NUCLEOTIDE SEQUENCE [LARGE SCALE GENOMIC DNA]</scope>
    <source>
        <strain evidence="1 3">ACP123b</strain>
    </source>
</reference>
<dbReference type="InterPro" id="IPR053842">
    <property type="entry name" value="NikA-like"/>
</dbReference>
<dbReference type="RefSeq" id="WP_131936044.1">
    <property type="nucleotide sequence ID" value="NZ_CP037747.1"/>
</dbReference>
<protein>
    <recommendedName>
        <fullName evidence="5">Bacterial mobilisation domain-containing protein</fullName>
    </recommendedName>
</protein>
<dbReference type="EMBL" id="VRMA01000002">
    <property type="protein sequence ID" value="TXK60923.1"/>
    <property type="molecule type" value="Genomic_DNA"/>
</dbReference>